<feature type="non-terminal residue" evidence="6">
    <location>
        <position position="35"/>
    </location>
</feature>
<feature type="non-terminal residue" evidence="6">
    <location>
        <position position="1"/>
    </location>
</feature>
<dbReference type="GO" id="GO:0007411">
    <property type="term" value="P:axon guidance"/>
    <property type="evidence" value="ECO:0007669"/>
    <property type="project" value="InterPro"/>
</dbReference>
<sequence length="35" mass="4039">GLRCYAKFHRNRRVTRRKGRCVEPESASGDQGSFI</sequence>
<dbReference type="PANTHER" id="PTHR28610:SF1">
    <property type="entry name" value="DRAXIN"/>
    <property type="match status" value="1"/>
</dbReference>
<gene>
    <name evidence="6" type="ORF">UY3_01228</name>
</gene>
<reference evidence="7" key="1">
    <citation type="journal article" date="2013" name="Nat. Genet.">
        <title>The draft genomes of soft-shell turtle and green sea turtle yield insights into the development and evolution of the turtle-specific body plan.</title>
        <authorList>
            <person name="Wang Z."/>
            <person name="Pascual-Anaya J."/>
            <person name="Zadissa A."/>
            <person name="Li W."/>
            <person name="Niimura Y."/>
            <person name="Huang Z."/>
            <person name="Li C."/>
            <person name="White S."/>
            <person name="Xiong Z."/>
            <person name="Fang D."/>
            <person name="Wang B."/>
            <person name="Ming Y."/>
            <person name="Chen Y."/>
            <person name="Zheng Y."/>
            <person name="Kuraku S."/>
            <person name="Pignatelli M."/>
            <person name="Herrero J."/>
            <person name="Beal K."/>
            <person name="Nozawa M."/>
            <person name="Li Q."/>
            <person name="Wang J."/>
            <person name="Zhang H."/>
            <person name="Yu L."/>
            <person name="Shigenobu S."/>
            <person name="Wang J."/>
            <person name="Liu J."/>
            <person name="Flicek P."/>
            <person name="Searle S."/>
            <person name="Wang J."/>
            <person name="Kuratani S."/>
            <person name="Yin Y."/>
            <person name="Aken B."/>
            <person name="Zhang G."/>
            <person name="Irie N."/>
        </authorList>
    </citation>
    <scope>NUCLEOTIDE SEQUENCE [LARGE SCALE GENOMIC DNA]</scope>
</reference>
<dbReference type="InterPro" id="IPR029094">
    <property type="entry name" value="Draxin"/>
</dbReference>
<name>M7C056_CHEMY</name>
<dbReference type="STRING" id="8469.M7C056"/>
<evidence type="ECO:0000256" key="2">
    <source>
        <dbReference type="ARBA" id="ARBA00022525"/>
    </source>
</evidence>
<dbReference type="GO" id="GO:0090090">
    <property type="term" value="P:negative regulation of canonical Wnt signaling pathway"/>
    <property type="evidence" value="ECO:0007669"/>
    <property type="project" value="TreeGrafter"/>
</dbReference>
<dbReference type="AlphaFoldDB" id="M7C056"/>
<evidence type="ECO:0000256" key="3">
    <source>
        <dbReference type="ARBA" id="ARBA00022729"/>
    </source>
</evidence>
<protein>
    <submittedName>
        <fullName evidence="6">Draxin</fullName>
    </submittedName>
</protein>
<keyword evidence="2" id="KW-0964">Secreted</keyword>
<dbReference type="Proteomes" id="UP000031443">
    <property type="component" value="Unassembled WGS sequence"/>
</dbReference>
<organism evidence="6 7">
    <name type="scientific">Chelonia mydas</name>
    <name type="common">Green sea-turtle</name>
    <name type="synonym">Chelonia agassizi</name>
    <dbReference type="NCBI Taxonomy" id="8469"/>
    <lineage>
        <taxon>Eukaryota</taxon>
        <taxon>Metazoa</taxon>
        <taxon>Chordata</taxon>
        <taxon>Craniata</taxon>
        <taxon>Vertebrata</taxon>
        <taxon>Euteleostomi</taxon>
        <taxon>Archelosauria</taxon>
        <taxon>Testudinata</taxon>
        <taxon>Testudines</taxon>
        <taxon>Cryptodira</taxon>
        <taxon>Durocryptodira</taxon>
        <taxon>Americhelydia</taxon>
        <taxon>Chelonioidea</taxon>
        <taxon>Cheloniidae</taxon>
        <taxon>Chelonia</taxon>
    </lineage>
</organism>
<keyword evidence="7" id="KW-1185">Reference proteome</keyword>
<feature type="region of interest" description="Disordered" evidence="5">
    <location>
        <begin position="16"/>
        <end position="35"/>
    </location>
</feature>
<evidence type="ECO:0000256" key="1">
    <source>
        <dbReference type="ARBA" id="ARBA00022473"/>
    </source>
</evidence>
<evidence type="ECO:0000256" key="4">
    <source>
        <dbReference type="ARBA" id="ARBA00023180"/>
    </source>
</evidence>
<dbReference type="EMBL" id="KB489737">
    <property type="protein sequence ID" value="EMP41520.1"/>
    <property type="molecule type" value="Genomic_DNA"/>
</dbReference>
<dbReference type="PANTHER" id="PTHR28610">
    <property type="entry name" value="DRAXIN"/>
    <property type="match status" value="1"/>
</dbReference>
<evidence type="ECO:0000313" key="7">
    <source>
        <dbReference type="Proteomes" id="UP000031443"/>
    </source>
</evidence>
<keyword evidence="3" id="KW-0732">Signal</keyword>
<dbReference type="GO" id="GO:0021516">
    <property type="term" value="P:dorsal spinal cord development"/>
    <property type="evidence" value="ECO:0007669"/>
    <property type="project" value="TreeGrafter"/>
</dbReference>
<evidence type="ECO:0000256" key="5">
    <source>
        <dbReference type="SAM" id="MobiDB-lite"/>
    </source>
</evidence>
<dbReference type="GO" id="GO:0016055">
    <property type="term" value="P:Wnt signaling pathway"/>
    <property type="evidence" value="ECO:0007669"/>
    <property type="project" value="InterPro"/>
</dbReference>
<accession>M7C056</accession>
<keyword evidence="4" id="KW-0325">Glycoprotein</keyword>
<dbReference type="GO" id="GO:0030900">
    <property type="term" value="P:forebrain development"/>
    <property type="evidence" value="ECO:0007669"/>
    <property type="project" value="TreeGrafter"/>
</dbReference>
<proteinExistence type="predicted"/>
<dbReference type="eggNOG" id="ENOG502QUE0">
    <property type="taxonomic scope" value="Eukaryota"/>
</dbReference>
<dbReference type="Pfam" id="PF15550">
    <property type="entry name" value="Draxin"/>
    <property type="match status" value="1"/>
</dbReference>
<dbReference type="GO" id="GO:0021528">
    <property type="term" value="P:commissural neuron differentiation in spinal cord"/>
    <property type="evidence" value="ECO:0007669"/>
    <property type="project" value="TreeGrafter"/>
</dbReference>
<dbReference type="GO" id="GO:0005576">
    <property type="term" value="C:extracellular region"/>
    <property type="evidence" value="ECO:0007669"/>
    <property type="project" value="InterPro"/>
</dbReference>
<evidence type="ECO:0000313" key="6">
    <source>
        <dbReference type="EMBL" id="EMP41520.1"/>
    </source>
</evidence>
<keyword evidence="1" id="KW-0217">Developmental protein</keyword>